<evidence type="ECO:0008006" key="5">
    <source>
        <dbReference type="Google" id="ProtNLM"/>
    </source>
</evidence>
<dbReference type="InterPro" id="IPR009003">
    <property type="entry name" value="Peptidase_S1_PA"/>
</dbReference>
<keyword evidence="4" id="KW-1185">Reference proteome</keyword>
<comment type="caution">
    <text evidence="3">The sequence shown here is derived from an EMBL/GenBank/DDBJ whole genome shotgun (WGS) entry which is preliminary data.</text>
</comment>
<evidence type="ECO:0000313" key="3">
    <source>
        <dbReference type="EMBL" id="KAF6201952.1"/>
    </source>
</evidence>
<protein>
    <recommendedName>
        <fullName evidence="5">Peptidase S1 domain-containing protein</fullName>
    </recommendedName>
</protein>
<evidence type="ECO:0000256" key="2">
    <source>
        <dbReference type="SAM" id="SignalP"/>
    </source>
</evidence>
<feature type="region of interest" description="Disordered" evidence="1">
    <location>
        <begin position="290"/>
        <end position="310"/>
    </location>
</feature>
<keyword evidence="2" id="KW-0732">Signal</keyword>
<evidence type="ECO:0000313" key="4">
    <source>
        <dbReference type="Proteomes" id="UP000466442"/>
    </source>
</evidence>
<feature type="compositionally biased region" description="Polar residues" evidence="1">
    <location>
        <begin position="290"/>
        <end position="303"/>
    </location>
</feature>
<feature type="chain" id="PRO_5035838659" description="Peptidase S1 domain-containing protein" evidence="2">
    <location>
        <begin position="22"/>
        <end position="345"/>
    </location>
</feature>
<organism evidence="3 4">
    <name type="scientific">Apolygus lucorum</name>
    <name type="common">Small green plant bug</name>
    <name type="synonym">Lygocoris lucorum</name>
    <dbReference type="NCBI Taxonomy" id="248454"/>
    <lineage>
        <taxon>Eukaryota</taxon>
        <taxon>Metazoa</taxon>
        <taxon>Ecdysozoa</taxon>
        <taxon>Arthropoda</taxon>
        <taxon>Hexapoda</taxon>
        <taxon>Insecta</taxon>
        <taxon>Pterygota</taxon>
        <taxon>Neoptera</taxon>
        <taxon>Paraneoptera</taxon>
        <taxon>Hemiptera</taxon>
        <taxon>Heteroptera</taxon>
        <taxon>Panheteroptera</taxon>
        <taxon>Cimicomorpha</taxon>
        <taxon>Miridae</taxon>
        <taxon>Mirini</taxon>
        <taxon>Apolygus</taxon>
    </lineage>
</organism>
<dbReference type="Gene3D" id="2.40.10.10">
    <property type="entry name" value="Trypsin-like serine proteases"/>
    <property type="match status" value="1"/>
</dbReference>
<gene>
    <name evidence="3" type="ORF">GE061_004348</name>
</gene>
<dbReference type="InterPro" id="IPR043504">
    <property type="entry name" value="Peptidase_S1_PA_chymotrypsin"/>
</dbReference>
<name>A0A8S9WYY1_APOLU</name>
<accession>A0A8S9WYY1</accession>
<reference evidence="3" key="1">
    <citation type="journal article" date="2021" name="Mol. Ecol. Resour.">
        <title>Apolygus lucorum genome provides insights into omnivorousness and mesophyll feeding.</title>
        <authorList>
            <person name="Liu Y."/>
            <person name="Liu H."/>
            <person name="Wang H."/>
            <person name="Huang T."/>
            <person name="Liu B."/>
            <person name="Yang B."/>
            <person name="Yin L."/>
            <person name="Li B."/>
            <person name="Zhang Y."/>
            <person name="Zhang S."/>
            <person name="Jiang F."/>
            <person name="Zhang X."/>
            <person name="Ren Y."/>
            <person name="Wang B."/>
            <person name="Wang S."/>
            <person name="Lu Y."/>
            <person name="Wu K."/>
            <person name="Fan W."/>
            <person name="Wang G."/>
        </authorList>
    </citation>
    <scope>NUCLEOTIDE SEQUENCE</scope>
    <source>
        <strain evidence="3">12Hb</strain>
    </source>
</reference>
<evidence type="ECO:0000256" key="1">
    <source>
        <dbReference type="SAM" id="MobiDB-lite"/>
    </source>
</evidence>
<dbReference type="EMBL" id="WIXP02000012">
    <property type="protein sequence ID" value="KAF6201952.1"/>
    <property type="molecule type" value="Genomic_DNA"/>
</dbReference>
<sequence>MGPRIRLLLAVLICAVRWSHSGHDGRVLTRNEFPQICFINRNGGFVPINDQSKLCLGVIHGSITIITTAPCLWEIIKNETKGTTIRPNQYLYDGNTAVWPVTNLRLTDVSVKEGFNFSFAILNARLPGIPVEPYHDPLARPNPDSTGVEAAIWMTIRTDFEYIIENGKTGAVTTPDKRVIAMTLLPRKTCEEKWSLRTIFDSRKAKDWLSDHAFCAIRSKIYIRHKDEFELVTPGFVCEDDYGAIFFYEGKVVGILVRAFCEFAGPNEPELGVFLYSLPVDDVDKIANVTSKSNQNDNSGQTTRDGRDDPMGSLSSGGLAIILPNRLDASLVIFAVLLITILLPH</sequence>
<proteinExistence type="predicted"/>
<feature type="signal peptide" evidence="2">
    <location>
        <begin position="1"/>
        <end position="21"/>
    </location>
</feature>
<dbReference type="Proteomes" id="UP000466442">
    <property type="component" value="Linkage Group LG12"/>
</dbReference>
<dbReference type="SUPFAM" id="SSF50494">
    <property type="entry name" value="Trypsin-like serine proteases"/>
    <property type="match status" value="1"/>
</dbReference>
<dbReference type="AlphaFoldDB" id="A0A8S9WYY1"/>